<dbReference type="EMBL" id="JAULRT010000062">
    <property type="protein sequence ID" value="MDO3383681.1"/>
    <property type="molecule type" value="Genomic_DNA"/>
</dbReference>
<protein>
    <submittedName>
        <fullName evidence="3">Cysteine hydrolase family protein</fullName>
        <ecNumber evidence="3">3.-.-.-</ecNumber>
    </submittedName>
</protein>
<name>A0ABT8TM24_9GAMM</name>
<dbReference type="RefSeq" id="WP_302714609.1">
    <property type="nucleotide sequence ID" value="NZ_JAULRT010000062.1"/>
</dbReference>
<keyword evidence="1 3" id="KW-0378">Hydrolase</keyword>
<dbReference type="SUPFAM" id="SSF52499">
    <property type="entry name" value="Isochorismatase-like hydrolases"/>
    <property type="match status" value="1"/>
</dbReference>
<dbReference type="CDD" id="cd01014">
    <property type="entry name" value="nicotinamidase_related"/>
    <property type="match status" value="1"/>
</dbReference>
<feature type="domain" description="Isochorismatase-like" evidence="2">
    <location>
        <begin position="5"/>
        <end position="145"/>
    </location>
</feature>
<accession>A0ABT8TM24</accession>
<sequence>MTKQALIVVDIQNEYFPGGKMLLEGIDQAAANAAVAIARARANGDVVVNIHHQEPDPQAPVFTAGTDGITIHPSVAPQAGEKVILKNYPNAFLKTDLHEYLQAQGVERVVIIGAMSHMCIQATTRAASDLGYQATVLHDACATLALAFNGVTVPAAQVHASSMAALGFAYAEVVGVGEWLES</sequence>
<dbReference type="EC" id="3.-.-.-" evidence="3"/>
<evidence type="ECO:0000313" key="4">
    <source>
        <dbReference type="Proteomes" id="UP001168380"/>
    </source>
</evidence>
<organism evidence="3 4">
    <name type="scientific">Gilvimarinus algae</name>
    <dbReference type="NCBI Taxonomy" id="3058037"/>
    <lineage>
        <taxon>Bacteria</taxon>
        <taxon>Pseudomonadati</taxon>
        <taxon>Pseudomonadota</taxon>
        <taxon>Gammaproteobacteria</taxon>
        <taxon>Cellvibrionales</taxon>
        <taxon>Cellvibrionaceae</taxon>
        <taxon>Gilvimarinus</taxon>
    </lineage>
</organism>
<dbReference type="PANTHER" id="PTHR43540">
    <property type="entry name" value="PEROXYUREIDOACRYLATE/UREIDOACRYLATE AMIDOHYDROLASE-RELATED"/>
    <property type="match status" value="1"/>
</dbReference>
<dbReference type="Proteomes" id="UP001168380">
    <property type="component" value="Unassembled WGS sequence"/>
</dbReference>
<comment type="caution">
    <text evidence="3">The sequence shown here is derived from an EMBL/GenBank/DDBJ whole genome shotgun (WGS) entry which is preliminary data.</text>
</comment>
<gene>
    <name evidence="3" type="ORF">QWI16_15975</name>
</gene>
<dbReference type="GO" id="GO:0016787">
    <property type="term" value="F:hydrolase activity"/>
    <property type="evidence" value="ECO:0007669"/>
    <property type="project" value="UniProtKB-KW"/>
</dbReference>
<evidence type="ECO:0000256" key="1">
    <source>
        <dbReference type="ARBA" id="ARBA00022801"/>
    </source>
</evidence>
<evidence type="ECO:0000259" key="2">
    <source>
        <dbReference type="Pfam" id="PF00857"/>
    </source>
</evidence>
<dbReference type="Gene3D" id="3.40.50.850">
    <property type="entry name" value="Isochorismatase-like"/>
    <property type="match status" value="1"/>
</dbReference>
<evidence type="ECO:0000313" key="3">
    <source>
        <dbReference type="EMBL" id="MDO3383681.1"/>
    </source>
</evidence>
<dbReference type="Pfam" id="PF00857">
    <property type="entry name" value="Isochorismatase"/>
    <property type="match status" value="1"/>
</dbReference>
<keyword evidence="4" id="KW-1185">Reference proteome</keyword>
<dbReference type="InterPro" id="IPR000868">
    <property type="entry name" value="Isochorismatase-like_dom"/>
</dbReference>
<reference evidence="3" key="1">
    <citation type="submission" date="2023-07" db="EMBL/GenBank/DDBJ databases">
        <title>Gilvimarinus algae sp. nov., isolated from the surface of Kelp.</title>
        <authorList>
            <person name="Sun Y.Y."/>
            <person name="Gong Y."/>
            <person name="Du Z.J."/>
        </authorList>
    </citation>
    <scope>NUCLEOTIDE SEQUENCE</scope>
    <source>
        <strain evidence="3">SDUM040014</strain>
    </source>
</reference>
<proteinExistence type="predicted"/>
<dbReference type="InterPro" id="IPR050272">
    <property type="entry name" value="Isochorismatase-like_hydrls"/>
</dbReference>
<dbReference type="InterPro" id="IPR036380">
    <property type="entry name" value="Isochorismatase-like_sf"/>
</dbReference>